<protein>
    <recommendedName>
        <fullName evidence="2">protein-tyrosine-phosphatase</fullName>
        <ecNumber evidence="2">3.1.3.48</ecNumber>
    </recommendedName>
</protein>
<name>A0ABY7F6S5_MYAAR</name>
<keyword evidence="4" id="KW-0904">Protein phosphatase</keyword>
<sequence length="991" mass="110406">MYSLIMENCYKLIFLCLIFVQTQVICVQIPDECQSCGCCAYRNYNICDNNGYCYNGCQDGYWGDRCYNKCKYANCLRCARINGNTCEECKTGYYGYNCGSLCGTNCNTCDKNRGCLSCVKGYWGTSCSDECGYQCKSCNKWSGCTECNAIYYGSRCEYYCGNNCASCDKRVGCTACDTGYYGPSCMCDANCVHCDNLKGCTGCKLGYYSNKGVCYECVYKTNGCTCSNSHNCIGCIEGYFKESYLCSPCPYNCTSCTTSTQCTSCTDGRFGNICQYKCQGNCIHGSCVSMQAFCQCKRGYTGYKCDHCMSGYYGFGCTQCSLGCSDTCHQHDGFCTCKYGWAGDRCDTCADKYFGNMCNRKCNSNCEACTAEYNCSLCIPGRYGDYCQFKCGKGCKHDKCDFKSGYCHCKNDNFITGYCHDCKSGQYGQTCEQTCLQTCNTCEHESYCLSCQRGYFGISCKIPCPDGCEGNNCKQETGSCISCKRGYLGAQCNKTCPESCRSCDQSGKCSECKSGFSNTQRQCTCRTDICVDSDCKLCTNTSYFANDDYCCLCNIDSCVSCEKTLDTINCKTCKSEYFPDNNGQCEKCNSQCVANECDSSSGRCLHGCSNGYWNDSCEKECHTDCLSCNQAHGSCLQCKNNTKYGPDCRLNCSTNCKDSMCDISGNCTYGCILNMYGKQCENICEKYCTPKDNKTLCSDKTGMCLYGCDTGFRGLFCPKVIETVAETQTSSAAALGGGIGVGVVALAAIVVVGLILLRRRRVNMSNRRKTPEKEPENLSALYATVNKRRASHVENANDDSDNSHSVTFIENHNYQSPPPKRSVKERTPIFSEDNLEIDEDDASAREIAVKFEENGGVYYNNANEVGKFKIHVADLQEYVQNLSSKHTEEEFKKIPYDDDTRVLVRNGVTDYINASYIDGYRKRNAYIATLGPMDKQLSDFGQFWRMVWQQEVEKIVMVTNLDEGKKTKCEQYWPDQHQSKLYGDTEVVCKK</sequence>
<dbReference type="InterPro" id="IPR000742">
    <property type="entry name" value="EGF"/>
</dbReference>
<dbReference type="SUPFAM" id="SSF52799">
    <property type="entry name" value="(Phosphotyrosine protein) phosphatases II"/>
    <property type="match status" value="1"/>
</dbReference>
<dbReference type="Pfam" id="PF00102">
    <property type="entry name" value="Y_phosphatase"/>
    <property type="match status" value="1"/>
</dbReference>
<reference evidence="8" key="1">
    <citation type="submission" date="2022-11" db="EMBL/GenBank/DDBJ databases">
        <title>Centuries of genome instability and evolution in soft-shell clam transmissible cancer (bioRxiv).</title>
        <authorList>
            <person name="Hart S.F.M."/>
            <person name="Yonemitsu M.A."/>
            <person name="Giersch R.M."/>
            <person name="Beal B.F."/>
            <person name="Arriagada G."/>
            <person name="Davis B.W."/>
            <person name="Ostrander E.A."/>
            <person name="Goff S.P."/>
            <person name="Metzger M.J."/>
        </authorList>
    </citation>
    <scope>NUCLEOTIDE SEQUENCE</scope>
    <source>
        <strain evidence="8">MELC-2E11</strain>
        <tissue evidence="8">Siphon/mantle</tissue>
    </source>
</reference>
<feature type="transmembrane region" description="Helical" evidence="5">
    <location>
        <begin position="732"/>
        <end position="757"/>
    </location>
</feature>
<evidence type="ECO:0000256" key="1">
    <source>
        <dbReference type="ARBA" id="ARBA00009580"/>
    </source>
</evidence>
<dbReference type="EC" id="3.1.3.48" evidence="2"/>
<dbReference type="Gene3D" id="2.170.300.10">
    <property type="entry name" value="Tie2 ligand-binding domain superfamily"/>
    <property type="match status" value="1"/>
</dbReference>
<evidence type="ECO:0000313" key="8">
    <source>
        <dbReference type="EMBL" id="WAR16854.1"/>
    </source>
</evidence>
<gene>
    <name evidence="8" type="ORF">MAR_031448</name>
</gene>
<dbReference type="PANTHER" id="PTHR19134:SF562">
    <property type="entry name" value="PROTEIN-TYROSINE-PHOSPHATASE"/>
    <property type="match status" value="1"/>
</dbReference>
<keyword evidence="5" id="KW-1133">Transmembrane helix</keyword>
<dbReference type="SMART" id="SM00194">
    <property type="entry name" value="PTPc"/>
    <property type="match status" value="1"/>
</dbReference>
<comment type="similarity">
    <text evidence="1">Belongs to the protein-tyrosine phosphatase family.</text>
</comment>
<proteinExistence type="inferred from homology"/>
<dbReference type="Gene3D" id="3.90.190.10">
    <property type="entry name" value="Protein tyrosine phosphatase superfamily"/>
    <property type="match status" value="1"/>
</dbReference>
<dbReference type="InterPro" id="IPR050348">
    <property type="entry name" value="Protein-Tyr_Phosphatase"/>
</dbReference>
<dbReference type="PANTHER" id="PTHR19134">
    <property type="entry name" value="RECEPTOR-TYPE TYROSINE-PROTEIN PHOSPHATASE"/>
    <property type="match status" value="1"/>
</dbReference>
<keyword evidence="6" id="KW-0732">Signal</keyword>
<dbReference type="PROSITE" id="PS50055">
    <property type="entry name" value="TYR_PHOSPHATASE_PTP"/>
    <property type="match status" value="1"/>
</dbReference>
<dbReference type="Proteomes" id="UP001164746">
    <property type="component" value="Chromosome 10"/>
</dbReference>
<dbReference type="InterPro" id="IPR002049">
    <property type="entry name" value="LE_dom"/>
</dbReference>
<dbReference type="InterPro" id="IPR000242">
    <property type="entry name" value="PTP_cat"/>
</dbReference>
<dbReference type="InterPro" id="IPR029021">
    <property type="entry name" value="Prot-tyrosine_phosphatase-like"/>
</dbReference>
<evidence type="ECO:0000256" key="5">
    <source>
        <dbReference type="SAM" id="Phobius"/>
    </source>
</evidence>
<dbReference type="PROSITE" id="PS00022">
    <property type="entry name" value="EGF_1"/>
    <property type="match status" value="1"/>
</dbReference>
<organism evidence="8 9">
    <name type="scientific">Mya arenaria</name>
    <name type="common">Soft-shell clam</name>
    <dbReference type="NCBI Taxonomy" id="6604"/>
    <lineage>
        <taxon>Eukaryota</taxon>
        <taxon>Metazoa</taxon>
        <taxon>Spiralia</taxon>
        <taxon>Lophotrochozoa</taxon>
        <taxon>Mollusca</taxon>
        <taxon>Bivalvia</taxon>
        <taxon>Autobranchia</taxon>
        <taxon>Heteroconchia</taxon>
        <taxon>Euheterodonta</taxon>
        <taxon>Imparidentia</taxon>
        <taxon>Neoheterodontei</taxon>
        <taxon>Myida</taxon>
        <taxon>Myoidea</taxon>
        <taxon>Myidae</taxon>
        <taxon>Mya</taxon>
    </lineage>
</organism>
<dbReference type="SMART" id="SM00181">
    <property type="entry name" value="EGF"/>
    <property type="match status" value="15"/>
</dbReference>
<keyword evidence="5" id="KW-0472">Membrane</keyword>
<dbReference type="PRINTS" id="PR00011">
    <property type="entry name" value="EGFLAMININ"/>
</dbReference>
<dbReference type="PROSITE" id="PS01248">
    <property type="entry name" value="EGF_LAM_1"/>
    <property type="match status" value="1"/>
</dbReference>
<keyword evidence="9" id="KW-1185">Reference proteome</keyword>
<evidence type="ECO:0000256" key="6">
    <source>
        <dbReference type="SAM" id="SignalP"/>
    </source>
</evidence>
<evidence type="ECO:0000313" key="9">
    <source>
        <dbReference type="Proteomes" id="UP001164746"/>
    </source>
</evidence>
<keyword evidence="5" id="KW-0812">Transmembrane</keyword>
<evidence type="ECO:0000259" key="7">
    <source>
        <dbReference type="PROSITE" id="PS50055"/>
    </source>
</evidence>
<dbReference type="InterPro" id="IPR009030">
    <property type="entry name" value="Growth_fac_rcpt_cys_sf"/>
</dbReference>
<feature type="signal peptide" evidence="6">
    <location>
        <begin position="1"/>
        <end position="26"/>
    </location>
</feature>
<evidence type="ECO:0000256" key="4">
    <source>
        <dbReference type="ARBA" id="ARBA00022912"/>
    </source>
</evidence>
<feature type="domain" description="Tyrosine-protein phosphatase" evidence="7">
    <location>
        <begin position="894"/>
        <end position="991"/>
    </location>
</feature>
<dbReference type="EMBL" id="CP111021">
    <property type="protein sequence ID" value="WAR16854.1"/>
    <property type="molecule type" value="Genomic_DNA"/>
</dbReference>
<evidence type="ECO:0000256" key="2">
    <source>
        <dbReference type="ARBA" id="ARBA00013064"/>
    </source>
</evidence>
<keyword evidence="3" id="KW-0378">Hydrolase</keyword>
<dbReference type="SUPFAM" id="SSF57184">
    <property type="entry name" value="Growth factor receptor domain"/>
    <property type="match status" value="1"/>
</dbReference>
<accession>A0ABY7F6S5</accession>
<feature type="chain" id="PRO_5046054842" description="protein-tyrosine-phosphatase" evidence="6">
    <location>
        <begin position="27"/>
        <end position="991"/>
    </location>
</feature>
<evidence type="ECO:0000256" key="3">
    <source>
        <dbReference type="ARBA" id="ARBA00022801"/>
    </source>
</evidence>